<dbReference type="Pfam" id="PF13976">
    <property type="entry name" value="gag_pre-integrs"/>
    <property type="match status" value="1"/>
</dbReference>
<reference evidence="7" key="1">
    <citation type="submission" date="2019-09" db="EMBL/GenBank/DDBJ databases">
        <title>Draft genome information of white flower Hibiscus syriacus.</title>
        <authorList>
            <person name="Kim Y.-M."/>
        </authorList>
    </citation>
    <scope>NUCLEOTIDE SEQUENCE [LARGE SCALE GENOMIC DNA]</scope>
    <source>
        <strain evidence="7">YM2019G1</strain>
    </source>
</reference>
<feature type="domain" description="Retrovirus-related Pol polyprotein from transposon TNT 1-94-like beta-barrel" evidence="6">
    <location>
        <begin position="425"/>
        <end position="502"/>
    </location>
</feature>
<evidence type="ECO:0000256" key="3">
    <source>
        <dbReference type="SAM" id="MobiDB-lite"/>
    </source>
</evidence>
<evidence type="ECO:0000259" key="5">
    <source>
        <dbReference type="Pfam" id="PF13976"/>
    </source>
</evidence>
<feature type="compositionally biased region" description="Basic and acidic residues" evidence="3">
    <location>
        <begin position="22"/>
        <end position="35"/>
    </location>
</feature>
<evidence type="ECO:0000313" key="7">
    <source>
        <dbReference type="EMBL" id="KAE8721332.1"/>
    </source>
</evidence>
<dbReference type="InterPro" id="IPR025724">
    <property type="entry name" value="GAG-pre-integrase_dom"/>
</dbReference>
<name>A0A6A3C2E6_HIBSY</name>
<feature type="compositionally biased region" description="Low complexity" evidence="3">
    <location>
        <begin position="748"/>
        <end position="759"/>
    </location>
</feature>
<feature type="region of interest" description="Disordered" evidence="3">
    <location>
        <begin position="741"/>
        <end position="765"/>
    </location>
</feature>
<dbReference type="InterPro" id="IPR054722">
    <property type="entry name" value="PolX-like_BBD"/>
</dbReference>
<keyword evidence="8" id="KW-1185">Reference proteome</keyword>
<gene>
    <name evidence="7" type="ORF">F3Y22_tig00016212pilonHSYRG00019</name>
</gene>
<comment type="caution">
    <text evidence="7">The sequence shown here is derived from an EMBL/GenBank/DDBJ whole genome shotgun (WGS) entry which is preliminary data.</text>
</comment>
<dbReference type="Pfam" id="PF07727">
    <property type="entry name" value="RVT_2"/>
    <property type="match status" value="1"/>
</dbReference>
<feature type="coiled-coil region" evidence="2">
    <location>
        <begin position="93"/>
        <end position="159"/>
    </location>
</feature>
<keyword evidence="2" id="KW-0175">Coiled coil</keyword>
<accession>A0A6A3C2E6</accession>
<protein>
    <submittedName>
        <fullName evidence="7">Uncharacterized protein</fullName>
    </submittedName>
</protein>
<dbReference type="SUPFAM" id="SSF56672">
    <property type="entry name" value="DNA/RNA polymerases"/>
    <property type="match status" value="1"/>
</dbReference>
<organism evidence="7 8">
    <name type="scientific">Hibiscus syriacus</name>
    <name type="common">Rose of Sharon</name>
    <dbReference type="NCBI Taxonomy" id="106335"/>
    <lineage>
        <taxon>Eukaryota</taxon>
        <taxon>Viridiplantae</taxon>
        <taxon>Streptophyta</taxon>
        <taxon>Embryophyta</taxon>
        <taxon>Tracheophyta</taxon>
        <taxon>Spermatophyta</taxon>
        <taxon>Magnoliopsida</taxon>
        <taxon>eudicotyledons</taxon>
        <taxon>Gunneridae</taxon>
        <taxon>Pentapetalae</taxon>
        <taxon>rosids</taxon>
        <taxon>malvids</taxon>
        <taxon>Malvales</taxon>
        <taxon>Malvaceae</taxon>
        <taxon>Malvoideae</taxon>
        <taxon>Hibiscus</taxon>
    </lineage>
</organism>
<dbReference type="Proteomes" id="UP000436088">
    <property type="component" value="Unassembled WGS sequence"/>
</dbReference>
<evidence type="ECO:0000259" key="4">
    <source>
        <dbReference type="Pfam" id="PF07727"/>
    </source>
</evidence>
<dbReference type="Pfam" id="PF22936">
    <property type="entry name" value="Pol_BBD"/>
    <property type="match status" value="1"/>
</dbReference>
<proteinExistence type="predicted"/>
<dbReference type="CDD" id="cd09272">
    <property type="entry name" value="RNase_HI_RT_Ty1"/>
    <property type="match status" value="1"/>
</dbReference>
<sequence length="1244" mass="140691">MPPPATSIAVDGDCLISNFTDGRGEIDSSENDRSRGGIRALKTSPTSDHEEVLKQQTNDSRSIRQDGDVFFFTQFDDLLEEFDFSDDGYEQDIEHLRNTVRVLREKVQNLEVQLLEYYGLKEQETAGQVADHAKAVVELESARSKIKVLEEKLQHEAEMNKEHILNFQKRVYRLQEQEMKYAPAWLLLVHVHGSLLAVGVAEICSWSYSSYVCKSFQFSQHGIIRCYILGCAFAVRVAMDQSVSSIATSMELSSRKTKVFTNKSVNVVLDETNFLFWKQQVLLTVRSHRLERMLNGTMLPTPEMVVWNKVLQFFANRSATAIMSLHYKLQSLKKGGDNMRTYLTKVKVVTDALNSCGSPIFNDDLSGITIDDHTSGLESSKAYYVTNGNNDSVCTYCNCNGTYRDDNRNVGQSQSHAVSAGQDQWVIDSGAMHHVTSNLTSITHHSNCSNHGKLMVGNGYSLPVQMVGKAELPILSRTLSLSNILHVPSITKNLLFVSKLARGNHVFLEFYAKTCCVRDEVTKAVLLQGEECDGLYTFKTNRSQHRNGVAEVHAAMASSTTSEIWHKRLGHPAYDTLVKICKQIDVKTFHDVNKNCVACHLGKIHKLPIPRSDSAYNEPFELVYSDLWGPPHILSIGFRFYVSFVDATTRFPSKVLHDKSPFEKLYGKVPDYNRMRVFGCRCFPHLRPFLHYKLEFRHVVFNEDIFPFADSSGRSPTAASSGKPSRPLELVTDVTRFMPSQHENNRLSSGANNNSTSGSFQITGDSHDMEETKAIPEVPRVNTYGGEEHEIGSEQHVENSAINGGAEVEANRAVYEEYNALQYNETWELTKLTREWKVIPGYDFRDTFNPVVKFNTLNGIISLAVTNNWTLRQVDVNNAFLNGDLQEVVFKRWSSCNSHQVSNKLLMMEKEGVSLFIKKEGVHYIYLLVYVTDIIITGHSSVVVDEVVRLLSDKFSLKDLGKLSYFLGIEVKRTNEYLALSQKKFFMELLEKANMLKATATPTPMVQGTKLRCDDGEPIADAHYYHNIVGGLLYVCHTRPDIGFFVNKVDQFMRDPRKSHMVTVKRILRYLVGTVNFGLVFTAVGTGMKLAAFAYTDWGGNLDDRRSISRHSMFFGNNLVAWSSKKQKFVSRSIMDAEYKSVADIAADVVWVRALLTELGVYKKEESVIWCDNTSDVAMTANPTYHAHTKHVDLDIHFVREKVTTKQMQVNYVLVAHQVVNGLTKPLSQNAFEEFRAKLYEKLC</sequence>
<evidence type="ECO:0000259" key="6">
    <source>
        <dbReference type="Pfam" id="PF22936"/>
    </source>
</evidence>
<keyword evidence="1" id="KW-0064">Aspartyl protease</keyword>
<dbReference type="InterPro" id="IPR013103">
    <property type="entry name" value="RVT_2"/>
</dbReference>
<dbReference type="AlphaFoldDB" id="A0A6A3C2E6"/>
<evidence type="ECO:0000256" key="2">
    <source>
        <dbReference type="SAM" id="Coils"/>
    </source>
</evidence>
<dbReference type="PANTHER" id="PTHR11439">
    <property type="entry name" value="GAG-POL-RELATED RETROTRANSPOSON"/>
    <property type="match status" value="1"/>
</dbReference>
<feature type="domain" description="GAG-pre-integrase" evidence="5">
    <location>
        <begin position="534"/>
        <end position="603"/>
    </location>
</feature>
<feature type="domain" description="Reverse transcriptase Ty1/copia-type" evidence="4">
    <location>
        <begin position="894"/>
        <end position="1006"/>
    </location>
</feature>
<evidence type="ECO:0000256" key="1">
    <source>
        <dbReference type="ARBA" id="ARBA00022750"/>
    </source>
</evidence>
<feature type="region of interest" description="Disordered" evidence="3">
    <location>
        <begin position="21"/>
        <end position="59"/>
    </location>
</feature>
<dbReference type="InterPro" id="IPR043502">
    <property type="entry name" value="DNA/RNA_pol_sf"/>
</dbReference>
<keyword evidence="1" id="KW-0378">Hydrolase</keyword>
<dbReference type="GO" id="GO:0004190">
    <property type="term" value="F:aspartic-type endopeptidase activity"/>
    <property type="evidence" value="ECO:0007669"/>
    <property type="project" value="UniProtKB-KW"/>
</dbReference>
<dbReference type="EMBL" id="VEPZ02000633">
    <property type="protein sequence ID" value="KAE8721332.1"/>
    <property type="molecule type" value="Genomic_DNA"/>
</dbReference>
<dbReference type="PANTHER" id="PTHR11439:SF463">
    <property type="entry name" value="REVERSE TRANSCRIPTASE TY1_COPIA-TYPE DOMAIN-CONTAINING PROTEIN"/>
    <property type="match status" value="1"/>
</dbReference>
<keyword evidence="1" id="KW-0645">Protease</keyword>
<evidence type="ECO:0000313" key="8">
    <source>
        <dbReference type="Proteomes" id="UP000436088"/>
    </source>
</evidence>